<dbReference type="OrthoDB" id="9802676at2"/>
<dbReference type="GO" id="GO:0052717">
    <property type="term" value="F:tRNA-specific adenosine-34 deaminase activity"/>
    <property type="evidence" value="ECO:0007669"/>
    <property type="project" value="TreeGrafter"/>
</dbReference>
<dbReference type="GO" id="GO:0002100">
    <property type="term" value="P:tRNA wobble adenosine to inosine editing"/>
    <property type="evidence" value="ECO:0007669"/>
    <property type="project" value="TreeGrafter"/>
</dbReference>
<dbReference type="AlphaFoldDB" id="A0A1I4BHZ4"/>
<dbReference type="RefSeq" id="WP_092960803.1">
    <property type="nucleotide sequence ID" value="NZ_FOSQ01000005.1"/>
</dbReference>
<dbReference type="EMBL" id="FOSQ01000005">
    <property type="protein sequence ID" value="SFK68113.1"/>
    <property type="molecule type" value="Genomic_DNA"/>
</dbReference>
<accession>A0A1I4BHZ4</accession>
<name>A0A1I4BHZ4_9PROT</name>
<dbReference type="InterPro" id="IPR016193">
    <property type="entry name" value="Cytidine_deaminase-like"/>
</dbReference>
<protein>
    <submittedName>
        <fullName evidence="2">tRNA(Arg) A34 adenosine deaminase TadA</fullName>
    </submittedName>
</protein>
<sequence>MRESTDLRLLRRAIALAAEARAEGNHPFAALLAAPDGTVLMEAKNGFHPHGDGTAHAERLLATRACIELSPEVRATATMVSSAEPCAMCAGAMYWAGIGRLVYGLSEARLKALIGPHPENLTMDLPCRQVFAAGQRPIAVEGPALEDEAEAPHRGFW</sequence>
<dbReference type="CDD" id="cd01285">
    <property type="entry name" value="nucleoside_deaminase"/>
    <property type="match status" value="1"/>
</dbReference>
<keyword evidence="3" id="KW-1185">Reference proteome</keyword>
<evidence type="ECO:0000313" key="3">
    <source>
        <dbReference type="Proteomes" id="UP000199473"/>
    </source>
</evidence>
<dbReference type="STRING" id="1123062.SAMN02745775_105299"/>
<dbReference type="InterPro" id="IPR002125">
    <property type="entry name" value="CMP_dCMP_dom"/>
</dbReference>
<dbReference type="SUPFAM" id="SSF53927">
    <property type="entry name" value="Cytidine deaminase-like"/>
    <property type="match status" value="1"/>
</dbReference>
<dbReference type="Proteomes" id="UP000199473">
    <property type="component" value="Unassembled WGS sequence"/>
</dbReference>
<dbReference type="PANTHER" id="PTHR11079:SF202">
    <property type="entry name" value="TRNA-SPECIFIC ADENOSINE DEAMINASE"/>
    <property type="match status" value="1"/>
</dbReference>
<feature type="domain" description="CMP/dCMP-type deaminase" evidence="1">
    <location>
        <begin position="4"/>
        <end position="117"/>
    </location>
</feature>
<gene>
    <name evidence="2" type="ORF">SAMN02745775_105299</name>
</gene>
<dbReference type="Gene3D" id="3.40.140.10">
    <property type="entry name" value="Cytidine Deaminase, domain 2"/>
    <property type="match status" value="1"/>
</dbReference>
<proteinExistence type="predicted"/>
<evidence type="ECO:0000313" key="2">
    <source>
        <dbReference type="EMBL" id="SFK68113.1"/>
    </source>
</evidence>
<dbReference type="PROSITE" id="PS51747">
    <property type="entry name" value="CYT_DCMP_DEAMINASES_2"/>
    <property type="match status" value="1"/>
</dbReference>
<dbReference type="Pfam" id="PF00383">
    <property type="entry name" value="dCMP_cyt_deam_1"/>
    <property type="match status" value="1"/>
</dbReference>
<dbReference type="FunFam" id="3.40.140.10:FF:000051">
    <property type="entry name" value="Nucleoside deaminase"/>
    <property type="match status" value="1"/>
</dbReference>
<dbReference type="PANTHER" id="PTHR11079">
    <property type="entry name" value="CYTOSINE DEAMINASE FAMILY MEMBER"/>
    <property type="match status" value="1"/>
</dbReference>
<organism evidence="2 3">
    <name type="scientific">Falsiroseomonas stagni DSM 19981</name>
    <dbReference type="NCBI Taxonomy" id="1123062"/>
    <lineage>
        <taxon>Bacteria</taxon>
        <taxon>Pseudomonadati</taxon>
        <taxon>Pseudomonadota</taxon>
        <taxon>Alphaproteobacteria</taxon>
        <taxon>Acetobacterales</taxon>
        <taxon>Roseomonadaceae</taxon>
        <taxon>Falsiroseomonas</taxon>
    </lineage>
</organism>
<reference evidence="2 3" key="1">
    <citation type="submission" date="2016-10" db="EMBL/GenBank/DDBJ databases">
        <authorList>
            <person name="de Groot N.N."/>
        </authorList>
    </citation>
    <scope>NUCLEOTIDE SEQUENCE [LARGE SCALE GENOMIC DNA]</scope>
    <source>
        <strain evidence="2 3">DSM 19981</strain>
    </source>
</reference>
<evidence type="ECO:0000259" key="1">
    <source>
        <dbReference type="PROSITE" id="PS51747"/>
    </source>
</evidence>